<dbReference type="SUPFAM" id="SSF51419">
    <property type="entry name" value="PLP-binding barrel"/>
    <property type="match status" value="1"/>
</dbReference>
<organism evidence="11 12">
    <name type="scientific">Cerina litoralis</name>
    <dbReference type="NCBI Taxonomy" id="2874477"/>
    <lineage>
        <taxon>Bacteria</taxon>
        <taxon>Pseudomonadati</taxon>
        <taxon>Bacteroidota</taxon>
        <taxon>Flavobacteriia</taxon>
        <taxon>Flavobacteriales</taxon>
        <taxon>Flavobacteriaceae</taxon>
        <taxon>Cerina</taxon>
    </lineage>
</organism>
<evidence type="ECO:0000259" key="9">
    <source>
        <dbReference type="Pfam" id="PF00278"/>
    </source>
</evidence>
<dbReference type="PROSITE" id="PS00878">
    <property type="entry name" value="ODR_DC_2_1"/>
    <property type="match status" value="1"/>
</dbReference>
<dbReference type="InterPro" id="IPR029066">
    <property type="entry name" value="PLP-binding_barrel"/>
</dbReference>
<evidence type="ECO:0000256" key="8">
    <source>
        <dbReference type="RuleBase" id="RU003738"/>
    </source>
</evidence>
<dbReference type="PRINTS" id="PR01179">
    <property type="entry name" value="ODADCRBXLASE"/>
</dbReference>
<feature type="binding site" evidence="5">
    <location>
        <position position="356"/>
    </location>
    <ligand>
        <name>substrate</name>
    </ligand>
</feature>
<dbReference type="PRINTS" id="PR01181">
    <property type="entry name" value="DAPDCRBXLASE"/>
</dbReference>
<dbReference type="CDD" id="cd06828">
    <property type="entry name" value="PLPDE_III_DapDC"/>
    <property type="match status" value="1"/>
</dbReference>
<feature type="modified residue" description="N6-(pyridoxal phosphate)lysine" evidence="5 7">
    <location>
        <position position="49"/>
    </location>
</feature>
<dbReference type="GO" id="GO:0008836">
    <property type="term" value="F:diaminopimelate decarboxylase activity"/>
    <property type="evidence" value="ECO:0007669"/>
    <property type="project" value="UniProtKB-UniRule"/>
</dbReference>
<dbReference type="PANTHER" id="PTHR43727">
    <property type="entry name" value="DIAMINOPIMELATE DECARBOXYLASE"/>
    <property type="match status" value="1"/>
</dbReference>
<evidence type="ECO:0000256" key="3">
    <source>
        <dbReference type="ARBA" id="ARBA00022898"/>
    </source>
</evidence>
<keyword evidence="12" id="KW-1185">Reference proteome</keyword>
<name>A0AAE3JQ64_9FLAO</name>
<feature type="binding site" evidence="5">
    <location>
        <position position="298"/>
    </location>
    <ligand>
        <name>substrate</name>
    </ligand>
</feature>
<reference evidence="11" key="1">
    <citation type="submission" date="2023-02" db="EMBL/GenBank/DDBJ databases">
        <title>Genome of Flavobacteriaceae gen. nov. sp. strain F89.</title>
        <authorList>
            <person name="Wang Y."/>
        </authorList>
    </citation>
    <scope>NUCLEOTIDE SEQUENCE</scope>
    <source>
        <strain evidence="11">F89</strain>
    </source>
</reference>
<dbReference type="GO" id="GO:0009089">
    <property type="term" value="P:lysine biosynthetic process via diaminopimelate"/>
    <property type="evidence" value="ECO:0007669"/>
    <property type="project" value="UniProtKB-UniRule"/>
</dbReference>
<dbReference type="Pfam" id="PF02784">
    <property type="entry name" value="Orn_Arg_deC_N"/>
    <property type="match status" value="1"/>
</dbReference>
<feature type="binding site" evidence="5">
    <location>
        <position position="302"/>
    </location>
    <ligand>
        <name>substrate</name>
    </ligand>
</feature>
<proteinExistence type="inferred from homology"/>
<dbReference type="InterPro" id="IPR022643">
    <property type="entry name" value="De-COase2_C"/>
</dbReference>
<dbReference type="Pfam" id="PF00278">
    <property type="entry name" value="Orn_DAP_Arg_deC"/>
    <property type="match status" value="1"/>
</dbReference>
<comment type="similarity">
    <text evidence="5">Belongs to the Orn/Lys/Arg decarboxylase class-II family. LysA subfamily.</text>
</comment>
<sequence length="416" mass="46704">MTHSDLLQIAKTYGDPVYVYDSEKIISQFNRLTNAFNDVKHLKLNYAAKALSNITILRLMNSLGSGLDTVSIQEVQLGLLAGFKPESIIFTPNGVSLEEIEEAAALGVRINIDNLSVLEQFGSKHPDVPVCIRINPHVMAGGNTKISVGHIDSKFGISIHQIPHLLRIVDLTKMNINGIHMHTGSDILDIGVFLYASEILFETAKNFKDLDFIDFGSGFKVPYKEGDIETNVEELGKKLSSRFNTFCKEYGKELTLAFEPGKFLVSEAGFFLAKVNVVKQTTSTVFASIDSGFNHLIRPMFYGATHQIINLSNPKGRERYYSVVGYICETDTFASNKRINEITEGDILCFRNAGAYCFTMASNYNSRFRPPEVLWHQDKAILIRERETFDDLIRNQIDSKDLFIPIHKKKEASVVK</sequence>
<dbReference type="Proteomes" id="UP001200642">
    <property type="component" value="Unassembled WGS sequence"/>
</dbReference>
<dbReference type="RefSeq" id="WP_317902918.1">
    <property type="nucleotide sequence ID" value="NZ_JAIRBC010000020.1"/>
</dbReference>
<feature type="domain" description="Orn/DAP/Arg decarboxylase 2 C-terminal" evidence="9">
    <location>
        <begin position="18"/>
        <end position="354"/>
    </location>
</feature>
<evidence type="ECO:0000256" key="6">
    <source>
        <dbReference type="NCBIfam" id="TIGR01048"/>
    </source>
</evidence>
<keyword evidence="5 8" id="KW-0457">Lysine biosynthesis</keyword>
<evidence type="ECO:0000256" key="5">
    <source>
        <dbReference type="HAMAP-Rule" id="MF_02120"/>
    </source>
</evidence>
<keyword evidence="3 5" id="KW-0663">Pyridoxal phosphate</keyword>
<evidence type="ECO:0000259" key="10">
    <source>
        <dbReference type="Pfam" id="PF02784"/>
    </source>
</evidence>
<dbReference type="Gene3D" id="3.20.20.10">
    <property type="entry name" value="Alanine racemase"/>
    <property type="match status" value="1"/>
</dbReference>
<comment type="catalytic activity">
    <reaction evidence="5 8">
        <text>meso-2,6-diaminopimelate + H(+) = L-lysine + CO2</text>
        <dbReference type="Rhea" id="RHEA:15101"/>
        <dbReference type="ChEBI" id="CHEBI:15378"/>
        <dbReference type="ChEBI" id="CHEBI:16526"/>
        <dbReference type="ChEBI" id="CHEBI:32551"/>
        <dbReference type="ChEBI" id="CHEBI:57791"/>
        <dbReference type="EC" id="4.1.1.20"/>
    </reaction>
</comment>
<dbReference type="InterPro" id="IPR022653">
    <property type="entry name" value="De-COase2_pyr-phos_BS"/>
</dbReference>
<dbReference type="InterPro" id="IPR022644">
    <property type="entry name" value="De-COase2_N"/>
</dbReference>
<feature type="domain" description="Orn/DAP/Arg decarboxylase 2 N-terminal" evidence="10">
    <location>
        <begin position="24"/>
        <end position="266"/>
    </location>
</feature>
<evidence type="ECO:0000313" key="12">
    <source>
        <dbReference type="Proteomes" id="UP001200642"/>
    </source>
</evidence>
<evidence type="ECO:0000256" key="1">
    <source>
        <dbReference type="ARBA" id="ARBA00001933"/>
    </source>
</evidence>
<comment type="caution">
    <text evidence="11">The sequence shown here is derived from an EMBL/GenBank/DDBJ whole genome shotgun (WGS) entry which is preliminary data.</text>
</comment>
<dbReference type="HAMAP" id="MF_02120">
    <property type="entry name" value="LysA"/>
    <property type="match status" value="1"/>
</dbReference>
<dbReference type="Gene3D" id="2.40.37.10">
    <property type="entry name" value="Lyase, Ornithine Decarboxylase, Chain A, domain 1"/>
    <property type="match status" value="1"/>
</dbReference>
<dbReference type="EMBL" id="JAIRBC010000020">
    <property type="protein sequence ID" value="MCG2461776.1"/>
    <property type="molecule type" value="Genomic_DNA"/>
</dbReference>
<evidence type="ECO:0000313" key="11">
    <source>
        <dbReference type="EMBL" id="MCG2461776.1"/>
    </source>
</evidence>
<comment type="function">
    <text evidence="5">Specifically catalyzes the decarboxylation of meso-diaminopimelate (meso-DAP) to L-lysine.</text>
</comment>
<evidence type="ECO:0000256" key="4">
    <source>
        <dbReference type="ARBA" id="ARBA00023239"/>
    </source>
</evidence>
<protein>
    <recommendedName>
        <fullName evidence="5 6">Diaminopimelate decarboxylase</fullName>
        <shortName evidence="5">DAP decarboxylase</shortName>
        <shortName evidence="5">DAPDC</shortName>
        <ecNumber evidence="5 6">4.1.1.20</ecNumber>
    </recommendedName>
</protein>
<dbReference type="FunFam" id="3.20.20.10:FF:000003">
    <property type="entry name" value="Diaminopimelate decarboxylase"/>
    <property type="match status" value="1"/>
</dbReference>
<dbReference type="PANTHER" id="PTHR43727:SF2">
    <property type="entry name" value="GROUP IV DECARBOXYLASE"/>
    <property type="match status" value="1"/>
</dbReference>
<keyword evidence="4 5" id="KW-0456">Lyase</keyword>
<comment type="pathway">
    <text evidence="5 8">Amino-acid biosynthesis; L-lysine biosynthesis via DAP pathway; L-lysine from DL-2,6-diaminopimelate: step 1/1.</text>
</comment>
<feature type="binding site" evidence="5">
    <location>
        <position position="218"/>
    </location>
    <ligand>
        <name>pyridoxal 5'-phosphate</name>
        <dbReference type="ChEBI" id="CHEBI:597326"/>
    </ligand>
</feature>
<dbReference type="GO" id="GO:0030170">
    <property type="term" value="F:pyridoxal phosphate binding"/>
    <property type="evidence" value="ECO:0007669"/>
    <property type="project" value="UniProtKB-UniRule"/>
</dbReference>
<evidence type="ECO:0000256" key="2">
    <source>
        <dbReference type="ARBA" id="ARBA00022793"/>
    </source>
</evidence>
<dbReference type="NCBIfam" id="TIGR01048">
    <property type="entry name" value="lysA"/>
    <property type="match status" value="1"/>
</dbReference>
<gene>
    <name evidence="5 11" type="primary">lysA</name>
    <name evidence="11" type="ORF">K8352_13540</name>
</gene>
<comment type="cofactor">
    <cofactor evidence="1 5 7 8">
        <name>pyridoxal 5'-phosphate</name>
        <dbReference type="ChEBI" id="CHEBI:597326"/>
    </cofactor>
</comment>
<accession>A0AAE3JQ64</accession>
<dbReference type="InterPro" id="IPR000183">
    <property type="entry name" value="Orn/DAP/Arg_de-COase"/>
</dbReference>
<keyword evidence="5" id="KW-0028">Amino-acid biosynthesis</keyword>
<comment type="subunit">
    <text evidence="5">Homodimer.</text>
</comment>
<feature type="binding site" evidence="5">
    <location>
        <position position="356"/>
    </location>
    <ligand>
        <name>pyridoxal 5'-phosphate</name>
        <dbReference type="ChEBI" id="CHEBI:597326"/>
    </ligand>
</feature>
<feature type="binding site" evidence="5">
    <location>
        <position position="329"/>
    </location>
    <ligand>
        <name>substrate</name>
    </ligand>
</feature>
<keyword evidence="2 5" id="KW-0210">Decarboxylase</keyword>
<feature type="active site" description="Proton donor" evidence="7">
    <location>
        <position position="328"/>
    </location>
</feature>
<evidence type="ECO:0000256" key="7">
    <source>
        <dbReference type="PIRSR" id="PIRSR600183-50"/>
    </source>
</evidence>
<dbReference type="SUPFAM" id="SSF50621">
    <property type="entry name" value="Alanine racemase C-terminal domain-like"/>
    <property type="match status" value="1"/>
</dbReference>
<comment type="caution">
    <text evidence="5">Lacks conserved residue(s) required for the propagation of feature annotation.</text>
</comment>
<dbReference type="InterPro" id="IPR002986">
    <property type="entry name" value="DAP_deCOOHase_LysA"/>
</dbReference>
<dbReference type="AlphaFoldDB" id="A0AAE3JQ64"/>
<dbReference type="InterPro" id="IPR009006">
    <property type="entry name" value="Ala_racemase/Decarboxylase_C"/>
</dbReference>
<dbReference type="EC" id="4.1.1.20" evidence="5 6"/>